<dbReference type="PANTHER" id="PTHR11773:SF1">
    <property type="entry name" value="GLYCINE DEHYDROGENASE (DECARBOXYLATING), MITOCHONDRIAL"/>
    <property type="match status" value="1"/>
</dbReference>
<dbReference type="GO" id="GO:0004375">
    <property type="term" value="F:glycine dehydrogenase (decarboxylating) activity"/>
    <property type="evidence" value="ECO:0007669"/>
    <property type="project" value="InterPro"/>
</dbReference>
<dbReference type="GO" id="GO:0016594">
    <property type="term" value="F:glycine binding"/>
    <property type="evidence" value="ECO:0007669"/>
    <property type="project" value="TreeGrafter"/>
</dbReference>
<protein>
    <submittedName>
        <fullName evidence="1">Uncharacterized protein</fullName>
    </submittedName>
</protein>
<sequence length="105" mass="12197">MAPHTLAKVASNDWDLPYSRELAAFPKPWCHHKTWPTTGRIDDQYGDKNLVCTYFFPFKLQMRVLLRNVAKFADDKCSDVQQKIVPKAPMNHLRHPHYEEAAAKC</sequence>
<dbReference type="Proteomes" id="UP000252519">
    <property type="component" value="Unassembled WGS sequence"/>
</dbReference>
<dbReference type="PANTHER" id="PTHR11773">
    <property type="entry name" value="GLYCINE DEHYDROGENASE, DECARBOXYLATING"/>
    <property type="match status" value="1"/>
</dbReference>
<gene>
    <name evidence="1" type="ORF">ANCCAN_29719</name>
</gene>
<dbReference type="InterPro" id="IPR020581">
    <property type="entry name" value="GDC_P"/>
</dbReference>
<proteinExistence type="predicted"/>
<evidence type="ECO:0000313" key="2">
    <source>
        <dbReference type="Proteomes" id="UP000252519"/>
    </source>
</evidence>
<dbReference type="OrthoDB" id="6537869at2759"/>
<dbReference type="AlphaFoldDB" id="A0A368EXU4"/>
<evidence type="ECO:0000313" key="1">
    <source>
        <dbReference type="EMBL" id="RCN24583.1"/>
    </source>
</evidence>
<comment type="caution">
    <text evidence="1">The sequence shown here is derived from an EMBL/GenBank/DDBJ whole genome shotgun (WGS) entry which is preliminary data.</text>
</comment>
<dbReference type="EMBL" id="JOJR01018571">
    <property type="protein sequence ID" value="RCN24583.1"/>
    <property type="molecule type" value="Genomic_DNA"/>
</dbReference>
<name>A0A368EXU4_ANCCA</name>
<dbReference type="GO" id="GO:0019464">
    <property type="term" value="P:glycine decarboxylation via glycine cleavage system"/>
    <property type="evidence" value="ECO:0007669"/>
    <property type="project" value="TreeGrafter"/>
</dbReference>
<dbReference type="GO" id="GO:0005739">
    <property type="term" value="C:mitochondrion"/>
    <property type="evidence" value="ECO:0007669"/>
    <property type="project" value="TreeGrafter"/>
</dbReference>
<reference evidence="1 2" key="1">
    <citation type="submission" date="2014-10" db="EMBL/GenBank/DDBJ databases">
        <title>Draft genome of the hookworm Ancylostoma caninum.</title>
        <authorList>
            <person name="Mitreva M."/>
        </authorList>
    </citation>
    <scope>NUCLEOTIDE SEQUENCE [LARGE SCALE GENOMIC DNA]</scope>
    <source>
        <strain evidence="1 2">Baltimore</strain>
    </source>
</reference>
<organism evidence="1 2">
    <name type="scientific">Ancylostoma caninum</name>
    <name type="common">Dog hookworm</name>
    <dbReference type="NCBI Taxonomy" id="29170"/>
    <lineage>
        <taxon>Eukaryota</taxon>
        <taxon>Metazoa</taxon>
        <taxon>Ecdysozoa</taxon>
        <taxon>Nematoda</taxon>
        <taxon>Chromadorea</taxon>
        <taxon>Rhabditida</taxon>
        <taxon>Rhabditina</taxon>
        <taxon>Rhabditomorpha</taxon>
        <taxon>Strongyloidea</taxon>
        <taxon>Ancylostomatidae</taxon>
        <taxon>Ancylostomatinae</taxon>
        <taxon>Ancylostoma</taxon>
    </lineage>
</organism>
<dbReference type="GO" id="GO:0005960">
    <property type="term" value="C:glycine cleavage complex"/>
    <property type="evidence" value="ECO:0007669"/>
    <property type="project" value="TreeGrafter"/>
</dbReference>
<keyword evidence="2" id="KW-1185">Reference proteome</keyword>
<accession>A0A368EXU4</accession>
<dbReference type="STRING" id="29170.A0A368EXU4"/>
<dbReference type="GO" id="GO:0030170">
    <property type="term" value="F:pyridoxal phosphate binding"/>
    <property type="evidence" value="ECO:0007669"/>
    <property type="project" value="TreeGrafter"/>
</dbReference>